<evidence type="ECO:0000256" key="1">
    <source>
        <dbReference type="SAM" id="MobiDB-lite"/>
    </source>
</evidence>
<dbReference type="GO" id="GO:0005509">
    <property type="term" value="F:calcium ion binding"/>
    <property type="evidence" value="ECO:0007669"/>
    <property type="project" value="InterPro"/>
</dbReference>
<dbReference type="Pfam" id="PF12763">
    <property type="entry name" value="EH"/>
    <property type="match status" value="2"/>
</dbReference>
<accession>A0A0W8DN66</accession>
<evidence type="ECO:0000313" key="4">
    <source>
        <dbReference type="EMBL" id="KUF97795.1"/>
    </source>
</evidence>
<dbReference type="InterPro" id="IPR011992">
    <property type="entry name" value="EF-hand-dom_pair"/>
</dbReference>
<organism evidence="4 5">
    <name type="scientific">Phytophthora nicotianae</name>
    <name type="common">Potato buckeye rot agent</name>
    <name type="synonym">Phytophthora parasitica</name>
    <dbReference type="NCBI Taxonomy" id="4792"/>
    <lineage>
        <taxon>Eukaryota</taxon>
        <taxon>Sar</taxon>
        <taxon>Stramenopiles</taxon>
        <taxon>Oomycota</taxon>
        <taxon>Peronosporomycetes</taxon>
        <taxon>Peronosporales</taxon>
        <taxon>Peronosporaceae</taxon>
        <taxon>Phytophthora</taxon>
    </lineage>
</organism>
<name>A0A0W8DN66_PHYNI</name>
<comment type="caution">
    <text evidence="4">The sequence shown here is derived from an EMBL/GenBank/DDBJ whole genome shotgun (WGS) entry which is preliminary data.</text>
</comment>
<feature type="region of interest" description="Disordered" evidence="1">
    <location>
        <begin position="242"/>
        <end position="363"/>
    </location>
</feature>
<dbReference type="GO" id="GO:0005737">
    <property type="term" value="C:cytoplasm"/>
    <property type="evidence" value="ECO:0007669"/>
    <property type="project" value="TreeGrafter"/>
</dbReference>
<proteinExistence type="predicted"/>
<dbReference type="SMART" id="SM00054">
    <property type="entry name" value="EFh"/>
    <property type="match status" value="3"/>
</dbReference>
<gene>
    <name evidence="4" type="ORF">AM588_10009798</name>
</gene>
<dbReference type="AlphaFoldDB" id="A0A0W8DN66"/>
<dbReference type="Gene3D" id="1.10.238.10">
    <property type="entry name" value="EF-hand"/>
    <property type="match status" value="2"/>
</dbReference>
<protein>
    <recommendedName>
        <fullName evidence="6">Calmodulin</fullName>
    </recommendedName>
</protein>
<evidence type="ECO:0000259" key="3">
    <source>
        <dbReference type="PROSITE" id="PS50222"/>
    </source>
</evidence>
<dbReference type="SUPFAM" id="SSF47473">
    <property type="entry name" value="EF-hand"/>
    <property type="match status" value="2"/>
</dbReference>
<reference evidence="4 5" key="1">
    <citation type="submission" date="2015-11" db="EMBL/GenBank/DDBJ databases">
        <title>Genomes and virulence difference between two physiological races of Phytophthora nicotianae.</title>
        <authorList>
            <person name="Liu H."/>
            <person name="Ma X."/>
            <person name="Yu H."/>
            <person name="Fang D."/>
            <person name="Li Y."/>
            <person name="Wang X."/>
            <person name="Wang W."/>
            <person name="Dong Y."/>
            <person name="Xiao B."/>
        </authorList>
    </citation>
    <scope>NUCLEOTIDE SEQUENCE [LARGE SCALE GENOMIC DNA]</scope>
    <source>
        <strain evidence="5">race 1</strain>
    </source>
</reference>
<evidence type="ECO:0000259" key="2">
    <source>
        <dbReference type="PROSITE" id="PS50031"/>
    </source>
</evidence>
<dbReference type="EMBL" id="LNFP01000096">
    <property type="protein sequence ID" value="KUF97795.1"/>
    <property type="molecule type" value="Genomic_DNA"/>
</dbReference>
<dbReference type="PROSITE" id="PS50031">
    <property type="entry name" value="EH"/>
    <property type="match status" value="2"/>
</dbReference>
<feature type="domain" description="EH" evidence="2">
    <location>
        <begin position="128"/>
        <end position="218"/>
    </location>
</feature>
<feature type="compositionally biased region" description="Polar residues" evidence="1">
    <location>
        <begin position="352"/>
        <end position="363"/>
    </location>
</feature>
<dbReference type="GO" id="GO:0005886">
    <property type="term" value="C:plasma membrane"/>
    <property type="evidence" value="ECO:0007669"/>
    <property type="project" value="TreeGrafter"/>
</dbReference>
<sequence length="363" mass="39235">MLFAHVDDQRRNAINGQQAVAFFARSHLDKAILREVWSIADSQRRSELSRNEFYVAMRLISMAQRGEQVSAQRFFQLATMQYPLPMMEGVPPPQQQPVQPQAQMHAPQQDFGSVHQQPTGSYALTTDEKSKYDIVFQQYDTDRDGFLMGTEAVALFQMSGLDRNMLRDIWSMADVTQDSKLSVQEFYVAMHLIVCVSKRGLPMPSTLPRELSETAFGSGGSAAKNDSSSGFEAFEDFNAAPASTDSAGASDAPKATNPSGNSPFSPIATDNSGFGDFGDFNSAPAPTASSTETKSAEVSGNSPFSPVSTDNGFGDFGDFNAAPTSTDNAKPTTRKESTDSNAFETFGDFSAAPSSTSDVGNFN</sequence>
<dbReference type="PROSITE" id="PS50222">
    <property type="entry name" value="EF_HAND_2"/>
    <property type="match status" value="1"/>
</dbReference>
<dbReference type="PANTHER" id="PTHR11216:SF174">
    <property type="entry name" value="GH06923P"/>
    <property type="match status" value="1"/>
</dbReference>
<evidence type="ECO:0000313" key="5">
    <source>
        <dbReference type="Proteomes" id="UP000054636"/>
    </source>
</evidence>
<feature type="domain" description="EH" evidence="2">
    <location>
        <begin position="1"/>
        <end position="97"/>
    </location>
</feature>
<evidence type="ECO:0008006" key="6">
    <source>
        <dbReference type="Google" id="ProtNLM"/>
    </source>
</evidence>
<feature type="compositionally biased region" description="Polar residues" evidence="1">
    <location>
        <begin position="287"/>
        <end position="311"/>
    </location>
</feature>
<dbReference type="InterPro" id="IPR002048">
    <property type="entry name" value="EF_hand_dom"/>
</dbReference>
<dbReference type="PANTHER" id="PTHR11216">
    <property type="entry name" value="EH DOMAIN"/>
    <property type="match status" value="1"/>
</dbReference>
<dbReference type="GO" id="GO:0006897">
    <property type="term" value="P:endocytosis"/>
    <property type="evidence" value="ECO:0007669"/>
    <property type="project" value="TreeGrafter"/>
</dbReference>
<feature type="compositionally biased region" description="Polar residues" evidence="1">
    <location>
        <begin position="256"/>
        <end position="272"/>
    </location>
</feature>
<dbReference type="Proteomes" id="UP000054636">
    <property type="component" value="Unassembled WGS sequence"/>
</dbReference>
<dbReference type="CDD" id="cd00052">
    <property type="entry name" value="EH"/>
    <property type="match status" value="2"/>
</dbReference>
<dbReference type="GO" id="GO:0016197">
    <property type="term" value="P:endosomal transport"/>
    <property type="evidence" value="ECO:0007669"/>
    <property type="project" value="TreeGrafter"/>
</dbReference>
<feature type="domain" description="EF-hand" evidence="3">
    <location>
        <begin position="127"/>
        <end position="162"/>
    </location>
</feature>
<dbReference type="SMART" id="SM00027">
    <property type="entry name" value="EH"/>
    <property type="match status" value="2"/>
</dbReference>
<dbReference type="InterPro" id="IPR000261">
    <property type="entry name" value="EH_dom"/>
</dbReference>
<feature type="compositionally biased region" description="Polar residues" evidence="1">
    <location>
        <begin position="322"/>
        <end position="331"/>
    </location>
</feature>